<dbReference type="PROSITE" id="PS00108">
    <property type="entry name" value="PROTEIN_KINASE_ST"/>
    <property type="match status" value="1"/>
</dbReference>
<dbReference type="Gene3D" id="1.10.510.10">
    <property type="entry name" value="Transferase(Phosphotransferase) domain 1"/>
    <property type="match status" value="1"/>
</dbReference>
<evidence type="ECO:0000313" key="8">
    <source>
        <dbReference type="EMBL" id="MBW8485408.1"/>
    </source>
</evidence>
<dbReference type="InterPro" id="IPR000719">
    <property type="entry name" value="Prot_kinase_dom"/>
</dbReference>
<dbReference type="Pfam" id="PF00069">
    <property type="entry name" value="Pkinase"/>
    <property type="match status" value="1"/>
</dbReference>
<dbReference type="PANTHER" id="PTHR43289">
    <property type="entry name" value="MITOGEN-ACTIVATED PROTEIN KINASE KINASE KINASE 20-RELATED"/>
    <property type="match status" value="1"/>
</dbReference>
<proteinExistence type="predicted"/>
<dbReference type="Proteomes" id="UP000774570">
    <property type="component" value="Unassembled WGS sequence"/>
</dbReference>
<dbReference type="EMBL" id="JAIBOA010000016">
    <property type="protein sequence ID" value="MBW8485408.1"/>
    <property type="molecule type" value="Genomic_DNA"/>
</dbReference>
<comment type="caution">
    <text evidence="8">The sequence shown here is derived from an EMBL/GenBank/DDBJ whole genome shotgun (WGS) entry which is preliminary data.</text>
</comment>
<feature type="region of interest" description="Disordered" evidence="5">
    <location>
        <begin position="305"/>
        <end position="327"/>
    </location>
</feature>
<feature type="domain" description="Protein kinase" evidence="7">
    <location>
        <begin position="18"/>
        <end position="267"/>
    </location>
</feature>
<dbReference type="GO" id="GO:0004674">
    <property type="term" value="F:protein serine/threonine kinase activity"/>
    <property type="evidence" value="ECO:0007669"/>
    <property type="project" value="UniProtKB-KW"/>
</dbReference>
<protein>
    <submittedName>
        <fullName evidence="8">Serine/threonine protein kinase</fullName>
    </submittedName>
</protein>
<name>A0ABS7G186_9ACTN</name>
<dbReference type="SUPFAM" id="SSF56112">
    <property type="entry name" value="Protein kinase-like (PK-like)"/>
    <property type="match status" value="1"/>
</dbReference>
<keyword evidence="3 8" id="KW-0418">Kinase</keyword>
<evidence type="ECO:0000256" key="6">
    <source>
        <dbReference type="SAM" id="Phobius"/>
    </source>
</evidence>
<keyword evidence="1" id="KW-0808">Transferase</keyword>
<feature type="compositionally biased region" description="Pro residues" evidence="5">
    <location>
        <begin position="312"/>
        <end position="322"/>
    </location>
</feature>
<sequence length="448" mass="45743">MTDPHPLGPGDPRSLGGYALLGRLGDGGQGVVFLARPAAGGPPAAVKLLHARLLGDPQARARFVRELALLQRVAGFCTARVLAADMAGDQPYIVSEYVPGPSLRELVRAAGPRRGADLDRLAISTLTALTAIHRAGIVHRDFKPQNVLVGPDGPRVIDFGIARALDTGATLTGHVVGTPVYMAPEQFRGGEIGPAADLFAWAATMLFAATGRDAFAAPSMPAVFHRVLHHEPDLGPLPLPVAEIAGRCLAKDPADRPTAEQALLRILGGTGGGGGGGPAVAVPEAGPGPATESYVMTGVPYVATEIGGTRPEPQPAPPPPAPRRGRRGPSLVAGLVLAGLLAVLDVATTALIIVYPPEGDRSRALVEASAAFTAVAVVTLAAVVLGWRGSRAAVWTAAASRVARVALWGAWSSAVGVTTAVMAGYAALTAAVVVLLARGVAVAARRPR</sequence>
<accession>A0ABS7G186</accession>
<dbReference type="PROSITE" id="PS50011">
    <property type="entry name" value="PROTEIN_KINASE_DOM"/>
    <property type="match status" value="1"/>
</dbReference>
<evidence type="ECO:0000256" key="5">
    <source>
        <dbReference type="SAM" id="MobiDB-lite"/>
    </source>
</evidence>
<dbReference type="Gene3D" id="3.30.200.20">
    <property type="entry name" value="Phosphorylase Kinase, domain 1"/>
    <property type="match status" value="1"/>
</dbReference>
<evidence type="ECO:0000256" key="3">
    <source>
        <dbReference type="ARBA" id="ARBA00022777"/>
    </source>
</evidence>
<keyword evidence="6" id="KW-0472">Membrane</keyword>
<evidence type="ECO:0000313" key="9">
    <source>
        <dbReference type="Proteomes" id="UP000774570"/>
    </source>
</evidence>
<gene>
    <name evidence="8" type="ORF">K1Y72_23720</name>
</gene>
<evidence type="ECO:0000256" key="1">
    <source>
        <dbReference type="ARBA" id="ARBA00022679"/>
    </source>
</evidence>
<keyword evidence="2" id="KW-0547">Nucleotide-binding</keyword>
<keyword evidence="8" id="KW-0723">Serine/threonine-protein kinase</keyword>
<keyword evidence="6" id="KW-0812">Transmembrane</keyword>
<dbReference type="InterPro" id="IPR011009">
    <property type="entry name" value="Kinase-like_dom_sf"/>
</dbReference>
<keyword evidence="6" id="KW-1133">Transmembrane helix</keyword>
<dbReference type="InterPro" id="IPR008271">
    <property type="entry name" value="Ser/Thr_kinase_AS"/>
</dbReference>
<evidence type="ECO:0000256" key="4">
    <source>
        <dbReference type="ARBA" id="ARBA00022840"/>
    </source>
</evidence>
<evidence type="ECO:0000259" key="7">
    <source>
        <dbReference type="PROSITE" id="PS50011"/>
    </source>
</evidence>
<keyword evidence="9" id="KW-1185">Reference proteome</keyword>
<feature type="transmembrane region" description="Helical" evidence="6">
    <location>
        <begin position="368"/>
        <end position="385"/>
    </location>
</feature>
<dbReference type="CDD" id="cd14014">
    <property type="entry name" value="STKc_PknB_like"/>
    <property type="match status" value="1"/>
</dbReference>
<feature type="transmembrane region" description="Helical" evidence="6">
    <location>
        <begin position="331"/>
        <end position="356"/>
    </location>
</feature>
<dbReference type="PANTHER" id="PTHR43289:SF34">
    <property type="entry name" value="SERINE_THREONINE-PROTEIN KINASE YBDM-RELATED"/>
    <property type="match status" value="1"/>
</dbReference>
<keyword evidence="4" id="KW-0067">ATP-binding</keyword>
<organism evidence="8 9">
    <name type="scientific">Actinomadura parmotrematis</name>
    <dbReference type="NCBI Taxonomy" id="2864039"/>
    <lineage>
        <taxon>Bacteria</taxon>
        <taxon>Bacillati</taxon>
        <taxon>Actinomycetota</taxon>
        <taxon>Actinomycetes</taxon>
        <taxon>Streptosporangiales</taxon>
        <taxon>Thermomonosporaceae</taxon>
        <taxon>Actinomadura</taxon>
    </lineage>
</organism>
<reference evidence="8 9" key="1">
    <citation type="submission" date="2021-07" db="EMBL/GenBank/DDBJ databases">
        <title>Actinomadura sp. PM05-2 isolated from lichen.</title>
        <authorList>
            <person name="Somphong A."/>
            <person name="Phongsopitanun W."/>
            <person name="Tanasupawat S."/>
            <person name="Peongsungnone V."/>
        </authorList>
    </citation>
    <scope>NUCLEOTIDE SEQUENCE [LARGE SCALE GENOMIC DNA]</scope>
    <source>
        <strain evidence="8 9">PM05-2</strain>
    </source>
</reference>
<feature type="transmembrane region" description="Helical" evidence="6">
    <location>
        <begin position="423"/>
        <end position="444"/>
    </location>
</feature>
<evidence type="ECO:0000256" key="2">
    <source>
        <dbReference type="ARBA" id="ARBA00022741"/>
    </source>
</evidence>
<dbReference type="RefSeq" id="WP_220168641.1">
    <property type="nucleotide sequence ID" value="NZ_JAIBOA010000016.1"/>
</dbReference>